<keyword evidence="4" id="KW-1185">Reference proteome</keyword>
<organism evidence="3 4">
    <name type="scientific">Streptomyces glaucosporus</name>
    <dbReference type="NCBI Taxonomy" id="284044"/>
    <lineage>
        <taxon>Bacteria</taxon>
        <taxon>Bacillati</taxon>
        <taxon>Actinomycetota</taxon>
        <taxon>Actinomycetes</taxon>
        <taxon>Kitasatosporales</taxon>
        <taxon>Streptomycetaceae</taxon>
        <taxon>Streptomyces</taxon>
    </lineage>
</organism>
<dbReference type="Pfam" id="PF13302">
    <property type="entry name" value="Acetyltransf_3"/>
    <property type="match status" value="1"/>
</dbReference>
<feature type="region of interest" description="Disordered" evidence="1">
    <location>
        <begin position="1"/>
        <end position="24"/>
    </location>
</feature>
<gene>
    <name evidence="3" type="ORF">GCM10010420_08130</name>
</gene>
<accession>A0ABP5UXD5</accession>
<evidence type="ECO:0000259" key="2">
    <source>
        <dbReference type="PROSITE" id="PS51186"/>
    </source>
</evidence>
<dbReference type="CDD" id="cd04301">
    <property type="entry name" value="NAT_SF"/>
    <property type="match status" value="1"/>
</dbReference>
<dbReference type="Gene3D" id="3.40.630.30">
    <property type="match status" value="1"/>
</dbReference>
<sequence length="226" mass="23539">MSPAYDRAAPRGRRHTGRTAGFPRMGRPFGVGGRWFGGGRAGHGAPMETVIPDLVALRPLDGELLPALLAAAVAGADPHEVMPQAGDDGPAGWTDARREAFLRFHRSRSLGPGAAEDVYAVVVAETDGTGQAVETVVGAARLAPGPEPDTVEAGLWLGRSHRGRGVGTSVFARLVDAAREGGADRLFARTSSANAATRRMLTAAGADLERHGDGTVTAWLPLRRPA</sequence>
<name>A0ABP5UXD5_9ACTN</name>
<feature type="domain" description="N-acetyltransferase" evidence="2">
    <location>
        <begin position="55"/>
        <end position="226"/>
    </location>
</feature>
<reference evidence="4" key="1">
    <citation type="journal article" date="2019" name="Int. J. Syst. Evol. Microbiol.">
        <title>The Global Catalogue of Microorganisms (GCM) 10K type strain sequencing project: providing services to taxonomists for standard genome sequencing and annotation.</title>
        <authorList>
            <consortium name="The Broad Institute Genomics Platform"/>
            <consortium name="The Broad Institute Genome Sequencing Center for Infectious Disease"/>
            <person name="Wu L."/>
            <person name="Ma J."/>
        </authorList>
    </citation>
    <scope>NUCLEOTIDE SEQUENCE [LARGE SCALE GENOMIC DNA]</scope>
    <source>
        <strain evidence="4">JCM 6921</strain>
    </source>
</reference>
<dbReference type="InterPro" id="IPR000182">
    <property type="entry name" value="GNAT_dom"/>
</dbReference>
<protein>
    <recommendedName>
        <fullName evidence="2">N-acetyltransferase domain-containing protein</fullName>
    </recommendedName>
</protein>
<dbReference type="Proteomes" id="UP001500058">
    <property type="component" value="Unassembled WGS sequence"/>
</dbReference>
<evidence type="ECO:0000313" key="4">
    <source>
        <dbReference type="Proteomes" id="UP001500058"/>
    </source>
</evidence>
<dbReference type="PROSITE" id="PS51186">
    <property type="entry name" value="GNAT"/>
    <property type="match status" value="1"/>
</dbReference>
<dbReference type="EMBL" id="BAAATJ010000002">
    <property type="protein sequence ID" value="GAA2387475.1"/>
    <property type="molecule type" value="Genomic_DNA"/>
</dbReference>
<evidence type="ECO:0000313" key="3">
    <source>
        <dbReference type="EMBL" id="GAA2387475.1"/>
    </source>
</evidence>
<dbReference type="SUPFAM" id="SSF55729">
    <property type="entry name" value="Acyl-CoA N-acyltransferases (Nat)"/>
    <property type="match status" value="1"/>
</dbReference>
<proteinExistence type="predicted"/>
<evidence type="ECO:0000256" key="1">
    <source>
        <dbReference type="SAM" id="MobiDB-lite"/>
    </source>
</evidence>
<dbReference type="InterPro" id="IPR016181">
    <property type="entry name" value="Acyl_CoA_acyltransferase"/>
</dbReference>
<comment type="caution">
    <text evidence="3">The sequence shown here is derived from an EMBL/GenBank/DDBJ whole genome shotgun (WGS) entry which is preliminary data.</text>
</comment>